<feature type="transmembrane region" description="Helical" evidence="6">
    <location>
        <begin position="137"/>
        <end position="166"/>
    </location>
</feature>
<feature type="transmembrane region" description="Helical" evidence="6">
    <location>
        <begin position="235"/>
        <end position="257"/>
    </location>
</feature>
<gene>
    <name evidence="8" type="ORF">BD311DRAFT_697036</name>
</gene>
<sequence length="459" mass="51482">MTTIDYVEIPSSATRLRSAQSHDIRPAPMIVTSLPRPEHSPVRASPATSQPMSPTRATSNLTSMLLSSALQLPANAPSAPRTQGKGAPRLLSNKDPLSLPITTVNFKRFVSKSGPIFWLQDRVEEIVLWKKSWKDTLVWMTAYAFICYFPRLVLLVPHAIALGILLATHPAIKSKEGADSSSPKVVHVVPPNQAGETSVDYLANLQAIQNLMGVVSDGHDFAMQFAPYWTYSSPYTSLILSFVLVSFLALVPLVNLIPMRTTCLILGLLPFFVTHPFTQHKLFPALQRSGAMMNTLRERVMRFIDDDKLEDKHWRTELREVELWENERWVRDASSGSGDPTKAEGTWSKNNLRPGERLAWTRGRDGWSGVADDGSGQVSSNLTFSLSPGWTFVETEDWRPDLAGSWAVPEGADESGWVYSNDSWLDTHPHPLEEWMSGGGMTRRRRWTRRIYYRPQSPV</sequence>
<evidence type="ECO:0000313" key="8">
    <source>
        <dbReference type="EMBL" id="TBU27174.1"/>
    </source>
</evidence>
<evidence type="ECO:0000256" key="6">
    <source>
        <dbReference type="SAM" id="Phobius"/>
    </source>
</evidence>
<dbReference type="OrthoDB" id="74314at2759"/>
<comment type="subcellular location">
    <subcellularLocation>
        <location evidence="1">Membrane</location>
        <topology evidence="1">Multi-pass membrane protein</topology>
    </subcellularLocation>
</comment>
<dbReference type="Pfam" id="PF06398">
    <property type="entry name" value="Pex24p"/>
    <property type="match status" value="1"/>
</dbReference>
<organism evidence="8">
    <name type="scientific">Dichomitus squalens</name>
    <dbReference type="NCBI Taxonomy" id="114155"/>
    <lineage>
        <taxon>Eukaryota</taxon>
        <taxon>Fungi</taxon>
        <taxon>Dikarya</taxon>
        <taxon>Basidiomycota</taxon>
        <taxon>Agaricomycotina</taxon>
        <taxon>Agaricomycetes</taxon>
        <taxon>Polyporales</taxon>
        <taxon>Polyporaceae</taxon>
        <taxon>Dichomitus</taxon>
    </lineage>
</organism>
<dbReference type="PANTHER" id="PTHR28304:SF2">
    <property type="entry name" value="PEROXISOMAL MEMBRANE PROTEIN PEX29"/>
    <property type="match status" value="1"/>
</dbReference>
<dbReference type="GO" id="GO:0007031">
    <property type="term" value="P:peroxisome organization"/>
    <property type="evidence" value="ECO:0007669"/>
    <property type="project" value="UniProtKB-ARBA"/>
</dbReference>
<protein>
    <submittedName>
        <fullName evidence="8">Integral peroxisomal membrane peroxin-domain-containing protein</fullName>
    </submittedName>
</protein>
<dbReference type="InterPro" id="IPR052816">
    <property type="entry name" value="Peroxisomal_Membrane_PEX28-32"/>
</dbReference>
<keyword evidence="4 6" id="KW-0472">Membrane</keyword>
<dbReference type="InterPro" id="IPR010482">
    <property type="entry name" value="TECPR1-like_DysF"/>
</dbReference>
<feature type="domain" description="TECPR1-like DysF" evidence="7">
    <location>
        <begin position="96"/>
        <end position="449"/>
    </location>
</feature>
<reference evidence="8" key="1">
    <citation type="submission" date="2019-01" db="EMBL/GenBank/DDBJ databases">
        <title>Draft genome sequences of three monokaryotic isolates of the white-rot basidiomycete fungus Dichomitus squalens.</title>
        <authorList>
            <consortium name="DOE Joint Genome Institute"/>
            <person name="Lopez S.C."/>
            <person name="Andreopoulos B."/>
            <person name="Pangilinan J."/>
            <person name="Lipzen A."/>
            <person name="Riley R."/>
            <person name="Ahrendt S."/>
            <person name="Ng V."/>
            <person name="Barry K."/>
            <person name="Daum C."/>
            <person name="Grigoriev I.V."/>
            <person name="Hilden K.S."/>
            <person name="Makela M.R."/>
            <person name="de Vries R.P."/>
        </authorList>
    </citation>
    <scope>NUCLEOTIDE SEQUENCE [LARGE SCALE GENOMIC DNA]</scope>
    <source>
        <strain evidence="8">OM18370.1</strain>
    </source>
</reference>
<proteinExistence type="predicted"/>
<name>A0A4Q9MI64_9APHY</name>
<dbReference type="Proteomes" id="UP000292957">
    <property type="component" value="Unassembled WGS sequence"/>
</dbReference>
<dbReference type="AlphaFoldDB" id="A0A4Q9MI64"/>
<evidence type="ECO:0000256" key="4">
    <source>
        <dbReference type="ARBA" id="ARBA00023136"/>
    </source>
</evidence>
<evidence type="ECO:0000256" key="5">
    <source>
        <dbReference type="SAM" id="MobiDB-lite"/>
    </source>
</evidence>
<accession>A0A4Q9MI64</accession>
<dbReference type="GO" id="GO:0005778">
    <property type="term" value="C:peroxisomal membrane"/>
    <property type="evidence" value="ECO:0007669"/>
    <property type="project" value="TreeGrafter"/>
</dbReference>
<evidence type="ECO:0000256" key="1">
    <source>
        <dbReference type="ARBA" id="ARBA00004141"/>
    </source>
</evidence>
<evidence type="ECO:0000256" key="2">
    <source>
        <dbReference type="ARBA" id="ARBA00022692"/>
    </source>
</evidence>
<evidence type="ECO:0000259" key="7">
    <source>
        <dbReference type="Pfam" id="PF06398"/>
    </source>
</evidence>
<feature type="compositionally biased region" description="Polar residues" evidence="5">
    <location>
        <begin position="46"/>
        <end position="57"/>
    </location>
</feature>
<dbReference type="PANTHER" id="PTHR28304">
    <property type="entry name" value="PEROXISOMAL MEMBRANE PROTEIN PEX29"/>
    <property type="match status" value="1"/>
</dbReference>
<dbReference type="EMBL" id="ML143435">
    <property type="protein sequence ID" value="TBU27174.1"/>
    <property type="molecule type" value="Genomic_DNA"/>
</dbReference>
<evidence type="ECO:0000256" key="3">
    <source>
        <dbReference type="ARBA" id="ARBA00022989"/>
    </source>
</evidence>
<feature type="region of interest" description="Disordered" evidence="5">
    <location>
        <begin position="74"/>
        <end position="93"/>
    </location>
</feature>
<feature type="region of interest" description="Disordered" evidence="5">
    <location>
        <begin position="31"/>
        <end position="57"/>
    </location>
</feature>
<keyword evidence="2 6" id="KW-0812">Transmembrane</keyword>
<keyword evidence="3 6" id="KW-1133">Transmembrane helix</keyword>